<keyword evidence="4" id="KW-0677">Repeat</keyword>
<dbReference type="GO" id="GO:0006508">
    <property type="term" value="P:proteolysis"/>
    <property type="evidence" value="ECO:0007669"/>
    <property type="project" value="TreeGrafter"/>
</dbReference>
<dbReference type="InterPro" id="IPR010294">
    <property type="entry name" value="ADAMTS_spacer1"/>
</dbReference>
<dbReference type="SUPFAM" id="SSF82895">
    <property type="entry name" value="TSP-1 type 1 repeat"/>
    <property type="match status" value="5"/>
</dbReference>
<evidence type="ECO:0000256" key="3">
    <source>
        <dbReference type="ARBA" id="ARBA00022729"/>
    </source>
</evidence>
<dbReference type="OrthoDB" id="5781878at2759"/>
<dbReference type="FunFam" id="2.20.100.10:FF:000005">
    <property type="entry name" value="ADAM metallopeptidase with thrombospondin type 1 motif 9"/>
    <property type="match status" value="1"/>
</dbReference>
<feature type="region of interest" description="Disordered" evidence="7">
    <location>
        <begin position="592"/>
        <end position="622"/>
    </location>
</feature>
<dbReference type="InterPro" id="IPR050439">
    <property type="entry name" value="ADAMTS_ADAMTS-like"/>
</dbReference>
<keyword evidence="6" id="KW-1015">Disulfide bond</keyword>
<evidence type="ECO:0000256" key="7">
    <source>
        <dbReference type="SAM" id="MobiDB-lite"/>
    </source>
</evidence>
<organism evidence="10 11">
    <name type="scientific">Apis cerana cerana</name>
    <name type="common">Oriental honeybee</name>
    <dbReference type="NCBI Taxonomy" id="94128"/>
    <lineage>
        <taxon>Eukaryota</taxon>
        <taxon>Metazoa</taxon>
        <taxon>Ecdysozoa</taxon>
        <taxon>Arthropoda</taxon>
        <taxon>Hexapoda</taxon>
        <taxon>Insecta</taxon>
        <taxon>Pterygota</taxon>
        <taxon>Neoptera</taxon>
        <taxon>Endopterygota</taxon>
        <taxon>Hymenoptera</taxon>
        <taxon>Apocrita</taxon>
        <taxon>Aculeata</taxon>
        <taxon>Apoidea</taxon>
        <taxon>Anthophila</taxon>
        <taxon>Apidae</taxon>
        <taxon>Apis</taxon>
    </lineage>
</organism>
<feature type="domain" description="ADAMTS/ADAMTS-like cysteine-rich" evidence="9">
    <location>
        <begin position="32"/>
        <end position="138"/>
    </location>
</feature>
<dbReference type="InterPro" id="IPR045371">
    <property type="entry name" value="ADAMTS_CR_3"/>
</dbReference>
<keyword evidence="5" id="KW-0272">Extracellular matrix</keyword>
<keyword evidence="2" id="KW-0964">Secreted</keyword>
<dbReference type="STRING" id="94128.A0A2A3EMW3"/>
<evidence type="ECO:0000256" key="6">
    <source>
        <dbReference type="ARBA" id="ARBA00023157"/>
    </source>
</evidence>
<evidence type="ECO:0000256" key="1">
    <source>
        <dbReference type="ARBA" id="ARBA00004302"/>
    </source>
</evidence>
<dbReference type="Pfam" id="PF19030">
    <property type="entry name" value="TSP1_ADAMTS"/>
    <property type="match status" value="5"/>
</dbReference>
<sequence length="662" mass="72551">MLTAATVSSTHVPDKYPIEKCPNFPEDLRAEQCAKYNGRNYKGESYDWVPFLDAPNSCALNCRAVGEPFYATLESAVMDGTPCDAPNLRGYNTGISMERTDRWLCVAGQCKPVGCDGVVGSGVTMDACGVCGGQGKGCRLYEGIFMEPILPRGHQPVTSIPKGAMSLNISELRHSSNFLALRDGNGSYILNGPLAYSPSGTYKAAGTTLTYQRGDRNRMECILATGPLNDSLHLEILAQEMNPGVLYKYMMPFNGKPLIAPPLFATGVQTAIFKCFRETKQMIVNDKRCRNVGKPQHPPPLRCNDNPCPPRWRAEPWGECSVTCGTGTRTRKLECVQELKANLTMRVLDGACVQPPDLRTVETCAKPACTNSPELRHMHSQHDTPRWDVGAWGPCSTTCGMGIRNRTVTCITSGSVCPAFNKPESQKMCESPPCITHIGMEQRAPWLYSEWSAKCSAECGSGVETRQVACADVSELFCNPKERPETERECFGRGTNCDSAKWFTGPWTFCSVSCGVGVQYREVLCVARTNNEFVVLPASNCSGSRPANEQVCRAAACTPTWFTSDWSKCSVTCGTGVQTRLVRCILEGVSSSNCEDAGKPSDQQQCSLEPCKKDPTSSIKPPKKAYEASSECVDKHPDCSVVVKNGYCRIKYYKYSCCRCRE</sequence>
<evidence type="ECO:0000313" key="11">
    <source>
        <dbReference type="Proteomes" id="UP000242457"/>
    </source>
</evidence>
<proteinExistence type="predicted"/>
<dbReference type="PRINTS" id="PR01857">
    <property type="entry name" value="ADAMTSFAMILY"/>
</dbReference>
<evidence type="ECO:0000259" key="8">
    <source>
        <dbReference type="Pfam" id="PF05986"/>
    </source>
</evidence>
<dbReference type="FunFam" id="2.60.120.830:FF:000001">
    <property type="entry name" value="A disintegrin and metalloproteinase with thrombospondin motifs 1"/>
    <property type="match status" value="1"/>
</dbReference>
<dbReference type="GO" id="GO:0004222">
    <property type="term" value="F:metalloendopeptidase activity"/>
    <property type="evidence" value="ECO:0007669"/>
    <property type="project" value="TreeGrafter"/>
</dbReference>
<dbReference type="GO" id="GO:0030198">
    <property type="term" value="P:extracellular matrix organization"/>
    <property type="evidence" value="ECO:0007669"/>
    <property type="project" value="InterPro"/>
</dbReference>
<feature type="domain" description="ADAMTS/ADAMTS-like Spacer 1" evidence="8">
    <location>
        <begin position="142"/>
        <end position="252"/>
    </location>
</feature>
<accession>A0A2A3EMW3</accession>
<dbReference type="InterPro" id="IPR000884">
    <property type="entry name" value="TSP1_rpt"/>
</dbReference>
<dbReference type="EMBL" id="KZ288207">
    <property type="protein sequence ID" value="PBC33030.1"/>
    <property type="molecule type" value="Genomic_DNA"/>
</dbReference>
<evidence type="ECO:0000256" key="5">
    <source>
        <dbReference type="ARBA" id="ARBA00022869"/>
    </source>
</evidence>
<dbReference type="InterPro" id="IPR036383">
    <property type="entry name" value="TSP1_rpt_sf"/>
</dbReference>
<comment type="subcellular location">
    <subcellularLocation>
        <location evidence="1">Secreted</location>
        <location evidence="1">Extracellular space</location>
        <location evidence="1">Extracellular matrix</location>
        <location evidence="1">Basement membrane</location>
    </subcellularLocation>
</comment>
<evidence type="ECO:0000313" key="10">
    <source>
        <dbReference type="EMBL" id="PBC33030.1"/>
    </source>
</evidence>
<name>A0A2A3EMW3_APICC</name>
<dbReference type="PROSITE" id="PS50092">
    <property type="entry name" value="TSP1"/>
    <property type="match status" value="5"/>
</dbReference>
<dbReference type="PANTHER" id="PTHR13723:SF281">
    <property type="entry name" value="PAPILIN"/>
    <property type="match status" value="1"/>
</dbReference>
<reference evidence="10 11" key="1">
    <citation type="submission" date="2014-07" db="EMBL/GenBank/DDBJ databases">
        <title>Genomic and transcriptomic analysis on Apis cerana provide comprehensive insights into honey bee biology.</title>
        <authorList>
            <person name="Diao Q."/>
            <person name="Sun L."/>
            <person name="Zheng H."/>
            <person name="Zheng H."/>
            <person name="Xu S."/>
            <person name="Wang S."/>
            <person name="Zeng Z."/>
            <person name="Hu F."/>
            <person name="Su S."/>
            <person name="Wu J."/>
        </authorList>
    </citation>
    <scope>NUCLEOTIDE SEQUENCE [LARGE SCALE GENOMIC DNA]</scope>
    <source>
        <tissue evidence="10">Pupae without intestine</tissue>
    </source>
</reference>
<dbReference type="InterPro" id="IPR013273">
    <property type="entry name" value="ADAMTS/ADAMTS-like"/>
</dbReference>
<keyword evidence="5" id="KW-0084">Basement membrane</keyword>
<dbReference type="Proteomes" id="UP000242457">
    <property type="component" value="Unassembled WGS sequence"/>
</dbReference>
<dbReference type="PANTHER" id="PTHR13723">
    <property type="entry name" value="ADAMTS A DISINTEGRIN AND METALLOPROTEASE WITH THROMBOSPONDIN MOTIFS PROTEASE"/>
    <property type="match status" value="1"/>
</dbReference>
<keyword evidence="3" id="KW-0732">Signal</keyword>
<dbReference type="SMART" id="SM00209">
    <property type="entry name" value="TSP1"/>
    <property type="match status" value="5"/>
</dbReference>
<keyword evidence="11" id="KW-1185">Reference proteome</keyword>
<evidence type="ECO:0000256" key="2">
    <source>
        <dbReference type="ARBA" id="ARBA00022525"/>
    </source>
</evidence>
<dbReference type="AlphaFoldDB" id="A0A2A3EMW3"/>
<evidence type="ECO:0000259" key="9">
    <source>
        <dbReference type="Pfam" id="PF19236"/>
    </source>
</evidence>
<protein>
    <submittedName>
        <fullName evidence="10">Thrombospondin type-1 domain-containing protein</fullName>
    </submittedName>
</protein>
<dbReference type="Pfam" id="PF19236">
    <property type="entry name" value="ADAMTS_CR_3"/>
    <property type="match status" value="1"/>
</dbReference>
<dbReference type="GO" id="GO:0005604">
    <property type="term" value="C:basement membrane"/>
    <property type="evidence" value="ECO:0007669"/>
    <property type="project" value="UniProtKB-SubCell"/>
</dbReference>
<dbReference type="Pfam" id="PF05986">
    <property type="entry name" value="ADAMTS_spacer1"/>
    <property type="match status" value="1"/>
</dbReference>
<dbReference type="Gene3D" id="2.20.100.10">
    <property type="entry name" value="Thrombospondin type-1 (TSP1) repeat"/>
    <property type="match status" value="5"/>
</dbReference>
<gene>
    <name evidence="10" type="ORF">APICC_08527</name>
</gene>
<evidence type="ECO:0000256" key="4">
    <source>
        <dbReference type="ARBA" id="ARBA00022737"/>
    </source>
</evidence>
<dbReference type="Gene3D" id="2.60.120.830">
    <property type="match status" value="1"/>
</dbReference>